<sequence length="289" mass="31940">MAALKELKARIASVQSTLKITSAMKMVASAKLHRIQASMEALAEFEHRYSEIVAALCSDPDVTTASPLTLEHPAKTRATVLAFSSDSSLCGSFNANVIRQLAQTVAKLHEEGFNEITVYPVGEKIAQSAAREAYDCRMDYRHLAGKHSYDGTVPLADILMEDYLAGRTDMVCTVYNHFFSMGHQAPVVEQILPFKDESLANAGRESANDYILEPDADELLATLLPYSIRTRIYRTLLDSITAENAARMIAMQTATDNAQELIDELSLEYNKRRQQAITEELADITQGNS</sequence>
<evidence type="ECO:0000256" key="5">
    <source>
        <dbReference type="ARBA" id="ARBA00022781"/>
    </source>
</evidence>
<keyword evidence="4 10" id="KW-0813">Transport</keyword>
<dbReference type="GO" id="GO:0045259">
    <property type="term" value="C:proton-transporting ATP synthase complex"/>
    <property type="evidence" value="ECO:0007669"/>
    <property type="project" value="UniProtKB-KW"/>
</dbReference>
<comment type="caution">
    <text evidence="11">The sequence shown here is derived from an EMBL/GenBank/DDBJ whole genome shotgun (WGS) entry which is preliminary data.</text>
</comment>
<name>A0A9D9HIP7_9BACT</name>
<accession>A0A9D9HIP7</accession>
<dbReference type="PANTHER" id="PTHR11693">
    <property type="entry name" value="ATP SYNTHASE GAMMA CHAIN"/>
    <property type="match status" value="1"/>
</dbReference>
<dbReference type="SUPFAM" id="SSF52943">
    <property type="entry name" value="ATP synthase (F1-ATPase), gamma subunit"/>
    <property type="match status" value="1"/>
</dbReference>
<evidence type="ECO:0000256" key="3">
    <source>
        <dbReference type="ARBA" id="ARBA00007681"/>
    </source>
</evidence>
<proteinExistence type="inferred from homology"/>
<organism evidence="11 12">
    <name type="scientific">Candidatus Cryptobacteroides intestinavium</name>
    <dbReference type="NCBI Taxonomy" id="2840766"/>
    <lineage>
        <taxon>Bacteria</taxon>
        <taxon>Pseudomonadati</taxon>
        <taxon>Bacteroidota</taxon>
        <taxon>Bacteroidia</taxon>
        <taxon>Bacteroidales</taxon>
        <taxon>Candidatus Cryptobacteroides</taxon>
    </lineage>
</organism>
<dbReference type="GO" id="GO:0005524">
    <property type="term" value="F:ATP binding"/>
    <property type="evidence" value="ECO:0007669"/>
    <property type="project" value="UniProtKB-UniRule"/>
</dbReference>
<comment type="subcellular location">
    <subcellularLocation>
        <location evidence="10">Cell membrane</location>
        <topology evidence="10">Peripheral membrane protein</topology>
    </subcellularLocation>
    <subcellularLocation>
        <location evidence="2">Membrane</location>
        <topology evidence="2">Peripheral membrane protein</topology>
    </subcellularLocation>
</comment>
<evidence type="ECO:0000256" key="6">
    <source>
        <dbReference type="ARBA" id="ARBA00023065"/>
    </source>
</evidence>
<keyword evidence="5 10" id="KW-0375">Hydrogen ion transport</keyword>
<comment type="subunit">
    <text evidence="10">F-type ATPases have 2 components, CF(1) - the catalytic core - and CF(0) - the membrane proton channel. CF(1) has five subunits: alpha(3), beta(3), gamma(1), delta(1), epsilon(1). CF(0) has three main subunits: a, b and c.</text>
</comment>
<keyword evidence="9 10" id="KW-0066">ATP synthesis</keyword>
<dbReference type="InterPro" id="IPR000131">
    <property type="entry name" value="ATP_synth_F1_gsu"/>
</dbReference>
<dbReference type="Gene3D" id="1.10.287.80">
    <property type="entry name" value="ATP synthase, gamma subunit, helix hairpin domain"/>
    <property type="match status" value="1"/>
</dbReference>
<comment type="similarity">
    <text evidence="3 10">Belongs to the ATPase gamma chain family.</text>
</comment>
<dbReference type="HAMAP" id="MF_00815">
    <property type="entry name" value="ATP_synth_gamma_bact"/>
    <property type="match status" value="1"/>
</dbReference>
<evidence type="ECO:0000256" key="9">
    <source>
        <dbReference type="ARBA" id="ARBA00023310"/>
    </source>
</evidence>
<dbReference type="Pfam" id="PF00231">
    <property type="entry name" value="ATP-synt"/>
    <property type="match status" value="1"/>
</dbReference>
<evidence type="ECO:0000256" key="8">
    <source>
        <dbReference type="ARBA" id="ARBA00023196"/>
    </source>
</evidence>
<keyword evidence="10" id="KW-1003">Cell membrane</keyword>
<keyword evidence="7 10" id="KW-0472">Membrane</keyword>
<dbReference type="GO" id="GO:0046933">
    <property type="term" value="F:proton-transporting ATP synthase activity, rotational mechanism"/>
    <property type="evidence" value="ECO:0007669"/>
    <property type="project" value="UniProtKB-UniRule"/>
</dbReference>
<dbReference type="AlphaFoldDB" id="A0A9D9HIP7"/>
<keyword evidence="8 10" id="KW-0139">CF(1)</keyword>
<dbReference type="NCBIfam" id="TIGR01146">
    <property type="entry name" value="ATPsyn_F1gamma"/>
    <property type="match status" value="1"/>
</dbReference>
<dbReference type="GO" id="GO:0005886">
    <property type="term" value="C:plasma membrane"/>
    <property type="evidence" value="ECO:0007669"/>
    <property type="project" value="UniProtKB-SubCell"/>
</dbReference>
<dbReference type="InterPro" id="IPR035968">
    <property type="entry name" value="ATP_synth_F1_ATPase_gsu"/>
</dbReference>
<dbReference type="Gene3D" id="3.40.1380.10">
    <property type="match status" value="1"/>
</dbReference>
<evidence type="ECO:0000256" key="10">
    <source>
        <dbReference type="HAMAP-Rule" id="MF_00815"/>
    </source>
</evidence>
<evidence type="ECO:0000256" key="1">
    <source>
        <dbReference type="ARBA" id="ARBA00003456"/>
    </source>
</evidence>
<evidence type="ECO:0000313" key="12">
    <source>
        <dbReference type="Proteomes" id="UP000823661"/>
    </source>
</evidence>
<evidence type="ECO:0000256" key="4">
    <source>
        <dbReference type="ARBA" id="ARBA00022448"/>
    </source>
</evidence>
<dbReference type="CDD" id="cd12151">
    <property type="entry name" value="F1-ATPase_gamma"/>
    <property type="match status" value="1"/>
</dbReference>
<reference evidence="11" key="1">
    <citation type="submission" date="2020-10" db="EMBL/GenBank/DDBJ databases">
        <authorList>
            <person name="Gilroy R."/>
        </authorList>
    </citation>
    <scope>NUCLEOTIDE SEQUENCE</scope>
    <source>
        <strain evidence="11">B1-20833</strain>
    </source>
</reference>
<dbReference type="EMBL" id="JADIMI010000070">
    <property type="protein sequence ID" value="MBO8452703.1"/>
    <property type="molecule type" value="Genomic_DNA"/>
</dbReference>
<evidence type="ECO:0000313" key="11">
    <source>
        <dbReference type="EMBL" id="MBO8452703.1"/>
    </source>
</evidence>
<gene>
    <name evidence="10 11" type="primary">atpG</name>
    <name evidence="11" type="ORF">IAC06_07465</name>
</gene>
<dbReference type="Proteomes" id="UP000823661">
    <property type="component" value="Unassembled WGS sequence"/>
</dbReference>
<dbReference type="GO" id="GO:0042777">
    <property type="term" value="P:proton motive force-driven plasma membrane ATP synthesis"/>
    <property type="evidence" value="ECO:0007669"/>
    <property type="project" value="UniProtKB-UniRule"/>
</dbReference>
<evidence type="ECO:0000256" key="7">
    <source>
        <dbReference type="ARBA" id="ARBA00023136"/>
    </source>
</evidence>
<dbReference type="PRINTS" id="PR00126">
    <property type="entry name" value="ATPASEGAMMA"/>
</dbReference>
<keyword evidence="6 10" id="KW-0406">Ion transport</keyword>
<comment type="function">
    <text evidence="1 10">Produces ATP from ADP in the presence of a proton gradient across the membrane. The gamma chain is believed to be important in regulating ATPase activity and the flow of protons through the CF(0) complex.</text>
</comment>
<reference evidence="11" key="2">
    <citation type="journal article" date="2021" name="PeerJ">
        <title>Extensive microbial diversity within the chicken gut microbiome revealed by metagenomics and culture.</title>
        <authorList>
            <person name="Gilroy R."/>
            <person name="Ravi A."/>
            <person name="Getino M."/>
            <person name="Pursley I."/>
            <person name="Horton D.L."/>
            <person name="Alikhan N.F."/>
            <person name="Baker D."/>
            <person name="Gharbi K."/>
            <person name="Hall N."/>
            <person name="Watson M."/>
            <person name="Adriaenssens E.M."/>
            <person name="Foster-Nyarko E."/>
            <person name="Jarju S."/>
            <person name="Secka A."/>
            <person name="Antonio M."/>
            <person name="Oren A."/>
            <person name="Chaudhuri R.R."/>
            <person name="La Ragione R."/>
            <person name="Hildebrand F."/>
            <person name="Pallen M.J."/>
        </authorList>
    </citation>
    <scope>NUCLEOTIDE SEQUENCE</scope>
    <source>
        <strain evidence="11">B1-20833</strain>
    </source>
</reference>
<evidence type="ECO:0000256" key="2">
    <source>
        <dbReference type="ARBA" id="ARBA00004170"/>
    </source>
</evidence>
<dbReference type="PANTHER" id="PTHR11693:SF22">
    <property type="entry name" value="ATP SYNTHASE SUBUNIT GAMMA, MITOCHONDRIAL"/>
    <property type="match status" value="1"/>
</dbReference>
<protein>
    <recommendedName>
        <fullName evidence="10">ATP synthase gamma chain</fullName>
    </recommendedName>
    <alternativeName>
        <fullName evidence="10">ATP synthase F1 sector gamma subunit</fullName>
    </alternativeName>
    <alternativeName>
        <fullName evidence="10">F-ATPase gamma subunit</fullName>
    </alternativeName>
</protein>